<keyword evidence="3" id="KW-1185">Reference proteome</keyword>
<dbReference type="OrthoDB" id="9801227at2"/>
<protein>
    <submittedName>
        <fullName evidence="2">Anti-ECF sigma factor ChrR</fullName>
    </submittedName>
</protein>
<dbReference type="SUPFAM" id="SSF51182">
    <property type="entry name" value="RmlC-like cupins"/>
    <property type="match status" value="2"/>
</dbReference>
<dbReference type="Proteomes" id="UP000059419">
    <property type="component" value="Plasmid pEM01"/>
</dbReference>
<geneLocation type="plasmid" evidence="3">
    <name>pEM01</name>
</geneLocation>
<proteinExistence type="predicted"/>
<dbReference type="KEGG" id="ege:EM595_p0208"/>
<dbReference type="CDD" id="cd20303">
    <property type="entry name" value="cupin_ChrR_1"/>
    <property type="match status" value="1"/>
</dbReference>
<evidence type="ECO:0000313" key="3">
    <source>
        <dbReference type="Proteomes" id="UP000059419"/>
    </source>
</evidence>
<reference evidence="3" key="1">
    <citation type="submission" date="2015-11" db="EMBL/GenBank/DDBJ databases">
        <authorList>
            <person name="Blom J."/>
        </authorList>
    </citation>
    <scope>NUCLEOTIDE SEQUENCE [LARGE SCALE GENOMIC DNA]</scope>
    <source>
        <plasmid evidence="3">pEM01</plasmid>
    </source>
</reference>
<dbReference type="InterPro" id="IPR014710">
    <property type="entry name" value="RmlC-like_jellyroll"/>
</dbReference>
<sequence length="226" mass="24551">MLINADFSQNVVVAPDDHHWISSPQAGVERVMLDRIGAEKARATSLVRYAPGSDFPEHSHPSGEEILVLSGVFSENGIDYPAGCYLRSPDGSSHQPSSREGATLFVKLRQMSADDRAWVRTNTHDRTLWQGEPRRQFCPLYSSQSETVLLQKLADGEPLVQDHAASGAEVLILSGELTSAATLYPTGSWLRFAPDAYPALHASAADTLVYMKTGHLHPITLVGASS</sequence>
<feature type="domain" description="ChrR-like cupin" evidence="1">
    <location>
        <begin position="9"/>
        <end position="111"/>
    </location>
</feature>
<evidence type="ECO:0000259" key="1">
    <source>
        <dbReference type="Pfam" id="PF12973"/>
    </source>
</evidence>
<dbReference type="EMBL" id="LN907828">
    <property type="protein sequence ID" value="CUU25908.1"/>
    <property type="molecule type" value="Genomic_DNA"/>
</dbReference>
<gene>
    <name evidence="2" type="ORF">EM595_p0208</name>
</gene>
<dbReference type="RefSeq" id="WP_067436094.1">
    <property type="nucleotide sequence ID" value="NZ_LN907828.1"/>
</dbReference>
<organism evidence="2 3">
    <name type="scientific">Duffyella gerundensis</name>
    <dbReference type="NCBI Taxonomy" id="1619313"/>
    <lineage>
        <taxon>Bacteria</taxon>
        <taxon>Pseudomonadati</taxon>
        <taxon>Pseudomonadota</taxon>
        <taxon>Gammaproteobacteria</taxon>
        <taxon>Enterobacterales</taxon>
        <taxon>Erwiniaceae</taxon>
        <taxon>Duffyella</taxon>
    </lineage>
</organism>
<dbReference type="InterPro" id="IPR011051">
    <property type="entry name" value="RmlC_Cupin_sf"/>
</dbReference>
<dbReference type="PATRIC" id="fig|1619313.3.peg.3809"/>
<evidence type="ECO:0000313" key="2">
    <source>
        <dbReference type="EMBL" id="CUU25908.1"/>
    </source>
</evidence>
<dbReference type="AlphaFoldDB" id="A0A0U5GSQ0"/>
<dbReference type="InterPro" id="IPR025979">
    <property type="entry name" value="ChrR-like_cupin_dom"/>
</dbReference>
<name>A0A0U5GSQ0_9GAMM</name>
<dbReference type="Pfam" id="PF12973">
    <property type="entry name" value="Cupin_7"/>
    <property type="match status" value="1"/>
</dbReference>
<accession>A0A0U5GSQ0</accession>
<dbReference type="Gene3D" id="2.60.120.10">
    <property type="entry name" value="Jelly Rolls"/>
    <property type="match status" value="1"/>
</dbReference>